<evidence type="ECO:0000313" key="6">
    <source>
        <dbReference type="EMBL" id="KAK6173595.1"/>
    </source>
</evidence>
<dbReference type="FunFam" id="6.10.250.3260:FF:000001">
    <property type="entry name" value="60S ribosomal protein L21"/>
    <property type="match status" value="1"/>
</dbReference>
<dbReference type="Pfam" id="PF01157">
    <property type="entry name" value="Ribosomal_L21e"/>
    <property type="match status" value="1"/>
</dbReference>
<dbReference type="InterPro" id="IPR036948">
    <property type="entry name" value="Ribosomal_eL21_sf"/>
</dbReference>
<dbReference type="Gene3D" id="6.10.250.3260">
    <property type="match status" value="1"/>
</dbReference>
<keyword evidence="2" id="KW-0689">Ribosomal protein</keyword>
<dbReference type="SUPFAM" id="SSF50104">
    <property type="entry name" value="Translation proteins SH3-like domain"/>
    <property type="match status" value="1"/>
</dbReference>
<dbReference type="FunFam" id="2.30.30.70:FF:000001">
    <property type="entry name" value="60S ribosomal protein L21"/>
    <property type="match status" value="1"/>
</dbReference>
<dbReference type="EMBL" id="JAZGQO010000011">
    <property type="protein sequence ID" value="KAK6173595.1"/>
    <property type="molecule type" value="Genomic_DNA"/>
</dbReference>
<dbReference type="InterPro" id="IPR018259">
    <property type="entry name" value="Ribosomal_eL21_CS"/>
</dbReference>
<dbReference type="Proteomes" id="UP001347796">
    <property type="component" value="Unassembled WGS sequence"/>
</dbReference>
<dbReference type="PANTHER" id="PTHR20981">
    <property type="entry name" value="60S RIBOSOMAL PROTEIN L21"/>
    <property type="match status" value="1"/>
</dbReference>
<comment type="caution">
    <text evidence="6">The sequence shown here is derived from an EMBL/GenBank/DDBJ whole genome shotgun (WGS) entry which is preliminary data.</text>
</comment>
<organism evidence="6 7">
    <name type="scientific">Patella caerulea</name>
    <name type="common">Rayed Mediterranean limpet</name>
    <dbReference type="NCBI Taxonomy" id="87958"/>
    <lineage>
        <taxon>Eukaryota</taxon>
        <taxon>Metazoa</taxon>
        <taxon>Spiralia</taxon>
        <taxon>Lophotrochozoa</taxon>
        <taxon>Mollusca</taxon>
        <taxon>Gastropoda</taxon>
        <taxon>Patellogastropoda</taxon>
        <taxon>Patelloidea</taxon>
        <taxon>Patellidae</taxon>
        <taxon>Patella</taxon>
    </lineage>
</organism>
<evidence type="ECO:0000256" key="1">
    <source>
        <dbReference type="ARBA" id="ARBA00008427"/>
    </source>
</evidence>
<evidence type="ECO:0000256" key="2">
    <source>
        <dbReference type="ARBA" id="ARBA00022980"/>
    </source>
</evidence>
<evidence type="ECO:0000313" key="7">
    <source>
        <dbReference type="Proteomes" id="UP001347796"/>
    </source>
</evidence>
<accession>A0AAN8PPH1</accession>
<dbReference type="GO" id="GO:0005840">
    <property type="term" value="C:ribosome"/>
    <property type="evidence" value="ECO:0007669"/>
    <property type="project" value="UniProtKB-KW"/>
</dbReference>
<dbReference type="InterPro" id="IPR001147">
    <property type="entry name" value="Ribosomal_eL21"/>
</dbReference>
<dbReference type="PROSITE" id="PS01171">
    <property type="entry name" value="RIBOSOMAL_L21E"/>
    <property type="match status" value="1"/>
</dbReference>
<evidence type="ECO:0000256" key="5">
    <source>
        <dbReference type="ARBA" id="ARBA00035327"/>
    </source>
</evidence>
<evidence type="ECO:0000256" key="4">
    <source>
        <dbReference type="ARBA" id="ARBA00035219"/>
    </source>
</evidence>
<reference evidence="6 7" key="1">
    <citation type="submission" date="2024-01" db="EMBL/GenBank/DDBJ databases">
        <title>The genome of the rayed Mediterranean limpet Patella caerulea (Linnaeus, 1758).</title>
        <authorList>
            <person name="Anh-Thu Weber A."/>
            <person name="Halstead-Nussloch G."/>
        </authorList>
    </citation>
    <scope>NUCLEOTIDE SEQUENCE [LARGE SCALE GENOMIC DNA]</scope>
    <source>
        <strain evidence="6">AATW-2023a</strain>
        <tissue evidence="6">Whole specimen</tissue>
    </source>
</reference>
<name>A0AAN8PPH1_PATCE</name>
<dbReference type="AlphaFoldDB" id="A0AAN8PPH1"/>
<dbReference type="InterPro" id="IPR008991">
    <property type="entry name" value="Translation_prot_SH3-like_sf"/>
</dbReference>
<comment type="similarity">
    <text evidence="1">Belongs to the eukaryotic ribosomal protein eL21 family.</text>
</comment>
<evidence type="ECO:0000256" key="3">
    <source>
        <dbReference type="ARBA" id="ARBA00023274"/>
    </source>
</evidence>
<dbReference type="GO" id="GO:0006412">
    <property type="term" value="P:translation"/>
    <property type="evidence" value="ECO:0007669"/>
    <property type="project" value="InterPro"/>
</dbReference>
<dbReference type="GO" id="GO:1990904">
    <property type="term" value="C:ribonucleoprotein complex"/>
    <property type="evidence" value="ECO:0007669"/>
    <property type="project" value="UniProtKB-KW"/>
</dbReference>
<gene>
    <name evidence="6" type="ORF">SNE40_017016</name>
</gene>
<keyword evidence="3" id="KW-0687">Ribonucleoprotein</keyword>
<protein>
    <recommendedName>
        <fullName evidence="4">Large ribosomal subunit protein eL21</fullName>
    </recommendedName>
    <alternativeName>
        <fullName evidence="5">60S ribosomal protein L21</fullName>
    </alternativeName>
</protein>
<dbReference type="Gene3D" id="2.30.30.70">
    <property type="entry name" value="Ribosomal protein L21"/>
    <property type="match status" value="1"/>
</dbReference>
<proteinExistence type="inferred from homology"/>
<dbReference type="GO" id="GO:0003735">
    <property type="term" value="F:structural constituent of ribosome"/>
    <property type="evidence" value="ECO:0007669"/>
    <property type="project" value="InterPro"/>
</dbReference>
<sequence length="157" mass="18279">MGIRAGTRRLLSCPFRKRGVVSTSKYMHVYKRGDYVDIKADPRIQKGMPHKFYHGKTGKVFNVARRALGVVVNKRVRQRIIAKRISVRIEHVKPSKCREDFIARVKLNQKLIEEAKKNKLPKPQLKRQAVQPKEGFFVRTDANKPQQIEAIPYEFII</sequence>
<keyword evidence="7" id="KW-1185">Reference proteome</keyword>